<keyword evidence="4 6" id="KW-1133">Transmembrane helix</keyword>
<evidence type="ECO:0000313" key="9">
    <source>
        <dbReference type="Proteomes" id="UP001222087"/>
    </source>
</evidence>
<dbReference type="PANTHER" id="PTHR23504:SF15">
    <property type="entry name" value="MAJOR FACILITATOR SUPERFAMILY (MFS) PROFILE DOMAIN-CONTAINING PROTEIN"/>
    <property type="match status" value="1"/>
</dbReference>
<evidence type="ECO:0000256" key="1">
    <source>
        <dbReference type="ARBA" id="ARBA00004141"/>
    </source>
</evidence>
<keyword evidence="9" id="KW-1185">Reference proteome</keyword>
<comment type="subcellular location">
    <subcellularLocation>
        <location evidence="1">Membrane</location>
        <topology evidence="1">Multi-pass membrane protein</topology>
    </subcellularLocation>
</comment>
<feature type="transmembrane region" description="Helical" evidence="6">
    <location>
        <begin position="211"/>
        <end position="236"/>
    </location>
</feature>
<dbReference type="InterPro" id="IPR020846">
    <property type="entry name" value="MFS_dom"/>
</dbReference>
<keyword evidence="3 6" id="KW-0812">Transmembrane</keyword>
<evidence type="ECO:0000259" key="7">
    <source>
        <dbReference type="PROSITE" id="PS50850"/>
    </source>
</evidence>
<dbReference type="RefSeq" id="WP_275087888.1">
    <property type="nucleotide sequence ID" value="NZ_CP119078.1"/>
</dbReference>
<evidence type="ECO:0000256" key="3">
    <source>
        <dbReference type="ARBA" id="ARBA00022692"/>
    </source>
</evidence>
<name>A0ABY8AMZ7_9GAMM</name>
<evidence type="ECO:0000313" key="8">
    <source>
        <dbReference type="EMBL" id="WED42063.1"/>
    </source>
</evidence>
<keyword evidence="2" id="KW-0813">Transport</keyword>
<dbReference type="PANTHER" id="PTHR23504">
    <property type="entry name" value="MAJOR FACILITATOR SUPERFAMILY DOMAIN-CONTAINING PROTEIN 10"/>
    <property type="match status" value="1"/>
</dbReference>
<dbReference type="Pfam" id="PF07690">
    <property type="entry name" value="MFS_1"/>
    <property type="match status" value="1"/>
</dbReference>
<feature type="transmembrane region" description="Helical" evidence="6">
    <location>
        <begin position="365"/>
        <end position="383"/>
    </location>
</feature>
<evidence type="ECO:0000256" key="2">
    <source>
        <dbReference type="ARBA" id="ARBA00022448"/>
    </source>
</evidence>
<dbReference type="InterPro" id="IPR036259">
    <property type="entry name" value="MFS_trans_sf"/>
</dbReference>
<evidence type="ECO:0000256" key="4">
    <source>
        <dbReference type="ARBA" id="ARBA00022989"/>
    </source>
</evidence>
<feature type="transmembrane region" description="Helical" evidence="6">
    <location>
        <begin position="248"/>
        <end position="267"/>
    </location>
</feature>
<evidence type="ECO:0000256" key="5">
    <source>
        <dbReference type="ARBA" id="ARBA00023136"/>
    </source>
</evidence>
<dbReference type="SUPFAM" id="SSF103473">
    <property type="entry name" value="MFS general substrate transporter"/>
    <property type="match status" value="1"/>
</dbReference>
<dbReference type="EMBL" id="CP119078">
    <property type="protein sequence ID" value="WED42063.1"/>
    <property type="molecule type" value="Genomic_DNA"/>
</dbReference>
<dbReference type="InterPro" id="IPR011701">
    <property type="entry name" value="MFS"/>
</dbReference>
<dbReference type="PROSITE" id="PS50850">
    <property type="entry name" value="MFS"/>
    <property type="match status" value="1"/>
</dbReference>
<feature type="transmembrane region" description="Helical" evidence="6">
    <location>
        <begin position="341"/>
        <end position="359"/>
    </location>
</feature>
<proteinExistence type="predicted"/>
<evidence type="ECO:0000256" key="6">
    <source>
        <dbReference type="SAM" id="Phobius"/>
    </source>
</evidence>
<feature type="transmembrane region" description="Helical" evidence="6">
    <location>
        <begin position="44"/>
        <end position="63"/>
    </location>
</feature>
<dbReference type="Gene3D" id="1.20.1250.20">
    <property type="entry name" value="MFS general substrate transporter like domains"/>
    <property type="match status" value="1"/>
</dbReference>
<feature type="transmembrane region" description="Helical" evidence="6">
    <location>
        <begin position="165"/>
        <end position="190"/>
    </location>
</feature>
<accession>A0ABY8AMZ7</accession>
<organism evidence="8 9">
    <name type="scientific">Legionella cardiaca</name>
    <dbReference type="NCBI Taxonomy" id="1071983"/>
    <lineage>
        <taxon>Bacteria</taxon>
        <taxon>Pseudomonadati</taxon>
        <taxon>Pseudomonadota</taxon>
        <taxon>Gammaproteobacteria</taxon>
        <taxon>Legionellales</taxon>
        <taxon>Legionellaceae</taxon>
        <taxon>Legionella</taxon>
    </lineage>
</organism>
<feature type="transmembrane region" description="Helical" evidence="6">
    <location>
        <begin position="300"/>
        <end position="320"/>
    </location>
</feature>
<feature type="transmembrane region" description="Helical" evidence="6">
    <location>
        <begin position="274"/>
        <end position="294"/>
    </location>
</feature>
<sequence>MKGLLSIIFFITMGSSIINPLVGPLIFSAQGFLPDAETSQKIHAYSLIMGFYALGMVIGNPIWGIIADKTQGKKALIWALIGTLLSYLLSIGSIVFTFFSLFVLSRFLDGLMAGRRVIAISMLLGKVEDKIKSFQLSEMANAAGLFLGPLCSGFLITFFNEKTSFYGYSLPFIVMFMAIVINLGWVGFFLDNTKRTVKTVVKKIDTSRGTFLIYGRFFIFQFAWYLYFLAITPYVITHWQFNSLAVGIFFSAMVILYFLFLSLLLLLKSVIRQELLAAGSLYLLILTMSFLSYFHYNFYLFLMGNVLIAFGVACSLPVFMAKILTQKQEDEHSTAIGIQNGLIGLAWLLATLVLSFFSFVPLNLFFLFAAVSLSLLPILSWYTKR</sequence>
<gene>
    <name evidence="8" type="ORF">PXX05_08965</name>
</gene>
<feature type="domain" description="Major facilitator superfamily (MFS) profile" evidence="7">
    <location>
        <begin position="1"/>
        <end position="385"/>
    </location>
</feature>
<protein>
    <submittedName>
        <fullName evidence="8">MFS transporter</fullName>
    </submittedName>
</protein>
<keyword evidence="5 6" id="KW-0472">Membrane</keyword>
<dbReference type="Proteomes" id="UP001222087">
    <property type="component" value="Chromosome"/>
</dbReference>
<reference evidence="8 9" key="1">
    <citation type="submission" date="2023-02" db="EMBL/GenBank/DDBJ databases">
        <title>Genome Sequence of L. cardiaca H63T.</title>
        <authorList>
            <person name="Lopez A.E."/>
            <person name="Cianciotto N.P."/>
        </authorList>
    </citation>
    <scope>NUCLEOTIDE SEQUENCE [LARGE SCALE GENOMIC DNA]</scope>
    <source>
        <strain evidence="8 9">H63</strain>
    </source>
</reference>
<feature type="transmembrane region" description="Helical" evidence="6">
    <location>
        <begin position="75"/>
        <end position="104"/>
    </location>
</feature>